<name>A0A1C7P900_9BACT</name>
<keyword evidence="3" id="KW-1185">Reference proteome</keyword>
<reference evidence="3" key="1">
    <citation type="submission" date="2016-09" db="EMBL/GenBank/DDBJ databases">
        <authorList>
            <person name="Koehorst J."/>
        </authorList>
    </citation>
    <scope>NUCLEOTIDE SEQUENCE [LARGE SCALE GENOMIC DNA]</scope>
</reference>
<feature type="signal peptide" evidence="1">
    <location>
        <begin position="1"/>
        <end position="20"/>
    </location>
</feature>
<dbReference type="SUPFAM" id="SSF49899">
    <property type="entry name" value="Concanavalin A-like lectins/glucanases"/>
    <property type="match status" value="1"/>
</dbReference>
<dbReference type="NCBIfam" id="TIGR02595">
    <property type="entry name" value="PEP_CTERM"/>
    <property type="match status" value="1"/>
</dbReference>
<dbReference type="AlphaFoldDB" id="A0A1C7P900"/>
<evidence type="ECO:0000256" key="1">
    <source>
        <dbReference type="SAM" id="SignalP"/>
    </source>
</evidence>
<feature type="chain" id="PRO_5014266438" evidence="1">
    <location>
        <begin position="21"/>
        <end position="278"/>
    </location>
</feature>
<evidence type="ECO:0000313" key="2">
    <source>
        <dbReference type="EMBL" id="SEH93678.1"/>
    </source>
</evidence>
<evidence type="ECO:0000313" key="3">
    <source>
        <dbReference type="Proteomes" id="UP000176204"/>
    </source>
</evidence>
<keyword evidence="1" id="KW-0732">Signal</keyword>
<dbReference type="Pfam" id="PF13385">
    <property type="entry name" value="Laminin_G_3"/>
    <property type="match status" value="1"/>
</dbReference>
<dbReference type="InterPro" id="IPR013424">
    <property type="entry name" value="Ice-binding_C"/>
</dbReference>
<dbReference type="Gene3D" id="2.60.120.200">
    <property type="match status" value="1"/>
</dbReference>
<dbReference type="EMBL" id="LT629973">
    <property type="protein sequence ID" value="SEH93678.1"/>
    <property type="molecule type" value="Genomic_DNA"/>
</dbReference>
<sequence length="278" mass="29006">MKLSSLILSMTAILGLQASAANLLTWYDMGDTDPNNPFKNVAPGRSGDNTFGGIDAGIYMSTLAKPVISGSSSYWSVNNNHAVYNGNTNGYTSTNMAVSMWINPNTLPAADATNPSWTTQWIFGGGSVNGNAPKLGIGPDGQLKFSLQNDGGASLASAGNVISISKWTQIGFSLTANPTGGANTLTLYVNGIAVASNTNYNKAMTWSNKSALCEGADSTTSGRYNGGLDDVKVWSVTDQADAASAMRTEAGRLIPEPSTVTLGLAGLAAFMLRRRRTV</sequence>
<protein>
    <submittedName>
        <fullName evidence="2">Pep exosort: pep-cterm protein-sorting domain</fullName>
    </submittedName>
</protein>
<dbReference type="Proteomes" id="UP000176204">
    <property type="component" value="Chromosome I"/>
</dbReference>
<accession>A0A1C7P900</accession>
<gene>
    <name evidence="2" type="ORF">PYTT_1870</name>
</gene>
<dbReference type="InterPro" id="IPR013320">
    <property type="entry name" value="ConA-like_dom_sf"/>
</dbReference>
<proteinExistence type="predicted"/>
<dbReference type="KEGG" id="agl:PYTT_1870"/>
<organism evidence="2 3">
    <name type="scientific">Akkermansia glycaniphila</name>
    <dbReference type="NCBI Taxonomy" id="1679444"/>
    <lineage>
        <taxon>Bacteria</taxon>
        <taxon>Pseudomonadati</taxon>
        <taxon>Verrucomicrobiota</taxon>
        <taxon>Verrucomicrobiia</taxon>
        <taxon>Verrucomicrobiales</taxon>
        <taxon>Akkermansiaceae</taxon>
        <taxon>Akkermansia</taxon>
    </lineage>
</organism>